<dbReference type="SUPFAM" id="SSF51703">
    <property type="entry name" value="Cobalamin (vitamin B12)-dependent enzymes"/>
    <property type="match status" value="1"/>
</dbReference>
<reference evidence="4" key="1">
    <citation type="submission" date="2021-05" db="EMBL/GenBank/DDBJ databases">
        <title>Energy efficiency and biological interactions define the core microbiome of deep oligotrophic groundwater.</title>
        <authorList>
            <person name="Mehrshad M."/>
            <person name="Lopez-Fernandez M."/>
            <person name="Bell E."/>
            <person name="Bernier-Latmani R."/>
            <person name="Bertilsson S."/>
            <person name="Dopson M."/>
        </authorList>
    </citation>
    <scope>NUCLEOTIDE SEQUENCE</scope>
    <source>
        <strain evidence="4">Modern_marine.mb.64</strain>
    </source>
</reference>
<evidence type="ECO:0000256" key="1">
    <source>
        <dbReference type="ARBA" id="ARBA00023235"/>
    </source>
</evidence>
<dbReference type="GO" id="GO:0031419">
    <property type="term" value="F:cobalamin binding"/>
    <property type="evidence" value="ECO:0007669"/>
    <property type="project" value="InterPro"/>
</dbReference>
<dbReference type="InterPro" id="IPR006099">
    <property type="entry name" value="MeMalonylCoA_mutase_a/b_cat"/>
</dbReference>
<feature type="compositionally biased region" description="Basic and acidic residues" evidence="2">
    <location>
        <begin position="12"/>
        <end position="40"/>
    </location>
</feature>
<dbReference type="PANTHER" id="PTHR48101:SF1">
    <property type="entry name" value="METHYLMALONYL-COA MUTASE, LARGE SUBUNIT"/>
    <property type="match status" value="1"/>
</dbReference>
<keyword evidence="1" id="KW-0413">Isomerase</keyword>
<dbReference type="AlphaFoldDB" id="A0A948WEL0"/>
<dbReference type="InterPro" id="IPR006098">
    <property type="entry name" value="MMCoA_mutase_a_cat"/>
</dbReference>
<dbReference type="Gene3D" id="3.20.20.240">
    <property type="entry name" value="Methylmalonyl-CoA mutase"/>
    <property type="match status" value="1"/>
</dbReference>
<dbReference type="InterPro" id="IPR016176">
    <property type="entry name" value="Cbl-dep_enz_cat"/>
</dbReference>
<name>A0A948WEL0_UNCEI</name>
<organism evidence="4 5">
    <name type="scientific">Eiseniibacteriota bacterium</name>
    <dbReference type="NCBI Taxonomy" id="2212470"/>
    <lineage>
        <taxon>Bacteria</taxon>
        <taxon>Candidatus Eiseniibacteriota</taxon>
    </lineage>
</organism>
<dbReference type="PANTHER" id="PTHR48101">
    <property type="entry name" value="METHYLMALONYL-COA MUTASE, MITOCHONDRIAL-RELATED"/>
    <property type="match status" value="1"/>
</dbReference>
<evidence type="ECO:0000259" key="3">
    <source>
        <dbReference type="Pfam" id="PF01642"/>
    </source>
</evidence>
<protein>
    <submittedName>
        <fullName evidence="4">Methylmalonyl-CoA mutase family protein</fullName>
    </submittedName>
</protein>
<dbReference type="Pfam" id="PF01642">
    <property type="entry name" value="MM_CoA_mutase"/>
    <property type="match status" value="1"/>
</dbReference>
<comment type="caution">
    <text evidence="4">The sequence shown here is derived from an EMBL/GenBank/DDBJ whole genome shotgun (WGS) entry which is preliminary data.</text>
</comment>
<evidence type="ECO:0000313" key="4">
    <source>
        <dbReference type="EMBL" id="MBU2692858.1"/>
    </source>
</evidence>
<feature type="compositionally biased region" description="Polar residues" evidence="2">
    <location>
        <begin position="1"/>
        <end position="11"/>
    </location>
</feature>
<dbReference type="GO" id="GO:0004494">
    <property type="term" value="F:methylmalonyl-CoA mutase activity"/>
    <property type="evidence" value="ECO:0007669"/>
    <property type="project" value="InterPro"/>
</dbReference>
<dbReference type="CDD" id="cd03680">
    <property type="entry name" value="MM_CoA_mutase_ICM_like"/>
    <property type="match status" value="1"/>
</dbReference>
<evidence type="ECO:0000313" key="5">
    <source>
        <dbReference type="Proteomes" id="UP000777784"/>
    </source>
</evidence>
<dbReference type="Proteomes" id="UP000777784">
    <property type="component" value="Unassembled WGS sequence"/>
</dbReference>
<dbReference type="EMBL" id="JAHJDP010000104">
    <property type="protein sequence ID" value="MBU2692858.1"/>
    <property type="molecule type" value="Genomic_DNA"/>
</dbReference>
<accession>A0A948WEL0</accession>
<sequence length="564" mass="62878">MSRTSKPTNKSTVEKDKRPAGSKDPAVRSRPKSTETENSKRWATYSGLPLKEVYVSGDLSEPHGKSDDLPGEYPFTRGIHKDMYRGRTWTMRMFAGFGSPEDTNRRFHYLLENGQTGLSTAFDMPTLMGYDPDHKMSLGEVGREGVSIPTLRDMELLFKGIPLDKVSTSMTINGPAIVLLAFYIAAAEKQGIGPEKLRGTLQNDILKEFIAQKEWISPPRPSMRIIQDMLVYGTRHMPLWNTISISGYHIREAGSTAVQELAFTIADGIAYVQAGIEAGLEVDEFAPRLSFFWDVHNDFFEEIAKFRAGRRMWARIMKERFGAKNPRSLWLRTHAQTAGVSLTAQQPYNNVVRVALQALAAVLGGTQSLHTNSMDETYALPTEEAAKLALRTQQVIAEESNVTKVVDPLGGSYFIERLTKEMEESAWDIIQKIDDMGGMLAAVEQGFPQKEIHRSAVEFQRMVEEKTRSIVGINTYQEGEDPPIPVLKIDPEVERTQSERIQKLRKTRNASAADAALDSVRKAAKGTGNLVPPILEAVKAGITLGEISDVFRDVFGAYRDPGYL</sequence>
<feature type="region of interest" description="Disordered" evidence="2">
    <location>
        <begin position="1"/>
        <end position="42"/>
    </location>
</feature>
<dbReference type="NCBIfam" id="TIGR00641">
    <property type="entry name" value="acid_CoA_mut_N"/>
    <property type="match status" value="1"/>
</dbReference>
<gene>
    <name evidence="4" type="ORF">KJ970_18215</name>
</gene>
<proteinExistence type="predicted"/>
<evidence type="ECO:0000256" key="2">
    <source>
        <dbReference type="SAM" id="MobiDB-lite"/>
    </source>
</evidence>
<feature type="domain" description="Methylmalonyl-CoA mutase alpha/beta chain catalytic" evidence="3">
    <location>
        <begin position="44"/>
        <end position="556"/>
    </location>
</feature>